<dbReference type="PANTHER" id="PTHR39957:SF1">
    <property type="entry name" value="AT09846P1-RELATED"/>
    <property type="match status" value="1"/>
</dbReference>
<keyword evidence="2" id="KW-0964">Secreted</keyword>
<dbReference type="PANTHER" id="PTHR39957">
    <property type="entry name" value="AT09846P1-RELATED"/>
    <property type="match status" value="1"/>
</dbReference>
<accession>A0A8S4DJ22</accession>
<feature type="signal peptide" evidence="3">
    <location>
        <begin position="1"/>
        <end position="17"/>
    </location>
</feature>
<dbReference type="AlphaFoldDB" id="A0A8S4DJ22"/>
<keyword evidence="6" id="KW-1185">Reference proteome</keyword>
<evidence type="ECO:0000256" key="1">
    <source>
        <dbReference type="ARBA" id="ARBA00004613"/>
    </source>
</evidence>
<dbReference type="Pfam" id="PF15430">
    <property type="entry name" value="SVWC"/>
    <property type="match status" value="1"/>
</dbReference>
<dbReference type="GO" id="GO:0005576">
    <property type="term" value="C:extracellular region"/>
    <property type="evidence" value="ECO:0007669"/>
    <property type="project" value="UniProtKB-SubCell"/>
</dbReference>
<evidence type="ECO:0000259" key="4">
    <source>
        <dbReference type="SMART" id="SM01318"/>
    </source>
</evidence>
<feature type="domain" description="Single" evidence="4">
    <location>
        <begin position="37"/>
        <end position="102"/>
    </location>
</feature>
<dbReference type="Proteomes" id="UP000653454">
    <property type="component" value="Unassembled WGS sequence"/>
</dbReference>
<reference evidence="5" key="1">
    <citation type="submission" date="2020-11" db="EMBL/GenBank/DDBJ databases">
        <authorList>
            <person name="Whiteford S."/>
        </authorList>
    </citation>
    <scope>NUCLEOTIDE SEQUENCE</scope>
</reference>
<sequence length="114" mass="12356">MMLKVVCLFVVVGAASAATWLAKLPAKPAELAHVPGCYVKEINDVIPFNTEVTPLGRCERIGCGRKYINYASCGKVEVDAPCYLGPENLNLAYPHCCPTIKCEHDNFISGSLII</sequence>
<evidence type="ECO:0000313" key="5">
    <source>
        <dbReference type="EMBL" id="CAG9101530.1"/>
    </source>
</evidence>
<name>A0A8S4DJ22_PLUXY</name>
<evidence type="ECO:0000256" key="2">
    <source>
        <dbReference type="ARBA" id="ARBA00022525"/>
    </source>
</evidence>
<dbReference type="EMBL" id="CAJHNJ030000006">
    <property type="protein sequence ID" value="CAG9101530.1"/>
    <property type="molecule type" value="Genomic_DNA"/>
</dbReference>
<gene>
    <name evidence="5" type="ORF">PLXY2_LOCUS2428</name>
</gene>
<proteinExistence type="predicted"/>
<evidence type="ECO:0000256" key="3">
    <source>
        <dbReference type="SAM" id="SignalP"/>
    </source>
</evidence>
<dbReference type="InterPro" id="IPR053308">
    <property type="entry name" value="Vago-like"/>
</dbReference>
<protein>
    <submittedName>
        <fullName evidence="5">(diamondback moth) hypothetical protein</fullName>
    </submittedName>
</protein>
<keyword evidence="3" id="KW-0732">Signal</keyword>
<evidence type="ECO:0000313" key="6">
    <source>
        <dbReference type="Proteomes" id="UP000653454"/>
    </source>
</evidence>
<comment type="subcellular location">
    <subcellularLocation>
        <location evidence="1">Secreted</location>
    </subcellularLocation>
</comment>
<feature type="chain" id="PRO_5035828877" evidence="3">
    <location>
        <begin position="18"/>
        <end position="114"/>
    </location>
</feature>
<dbReference type="InterPro" id="IPR029277">
    <property type="entry name" value="SVWC_dom"/>
</dbReference>
<dbReference type="SMART" id="SM01318">
    <property type="entry name" value="SVWC"/>
    <property type="match status" value="1"/>
</dbReference>
<organism evidence="5 6">
    <name type="scientific">Plutella xylostella</name>
    <name type="common">Diamondback moth</name>
    <name type="synonym">Plutella maculipennis</name>
    <dbReference type="NCBI Taxonomy" id="51655"/>
    <lineage>
        <taxon>Eukaryota</taxon>
        <taxon>Metazoa</taxon>
        <taxon>Ecdysozoa</taxon>
        <taxon>Arthropoda</taxon>
        <taxon>Hexapoda</taxon>
        <taxon>Insecta</taxon>
        <taxon>Pterygota</taxon>
        <taxon>Neoptera</taxon>
        <taxon>Endopterygota</taxon>
        <taxon>Lepidoptera</taxon>
        <taxon>Glossata</taxon>
        <taxon>Ditrysia</taxon>
        <taxon>Yponomeutoidea</taxon>
        <taxon>Plutellidae</taxon>
        <taxon>Plutella</taxon>
    </lineage>
</organism>
<comment type="caution">
    <text evidence="5">The sequence shown here is derived from an EMBL/GenBank/DDBJ whole genome shotgun (WGS) entry which is preliminary data.</text>
</comment>